<dbReference type="PROSITE" id="PS51257">
    <property type="entry name" value="PROKAR_LIPOPROTEIN"/>
    <property type="match status" value="1"/>
</dbReference>
<comment type="caution">
    <text evidence="1">The sequence shown here is derived from an EMBL/GenBank/DDBJ whole genome shotgun (WGS) entry which is preliminary data.</text>
</comment>
<dbReference type="EMBL" id="JABZGR010000003">
    <property type="protein sequence ID" value="MBF0969767.1"/>
    <property type="molecule type" value="Genomic_DNA"/>
</dbReference>
<dbReference type="RefSeq" id="WP_303762906.1">
    <property type="nucleotide sequence ID" value="NZ_JABZGR010000003.1"/>
</dbReference>
<gene>
    <name evidence="1" type="ORF">HXK21_01810</name>
</gene>
<organism evidence="1 2">
    <name type="scientific">Alloprevotella tannerae</name>
    <dbReference type="NCBI Taxonomy" id="76122"/>
    <lineage>
        <taxon>Bacteria</taxon>
        <taxon>Pseudomonadati</taxon>
        <taxon>Bacteroidota</taxon>
        <taxon>Bacteroidia</taxon>
        <taxon>Bacteroidales</taxon>
        <taxon>Prevotellaceae</taxon>
        <taxon>Alloprevotella</taxon>
    </lineage>
</organism>
<evidence type="ECO:0000313" key="2">
    <source>
        <dbReference type="Proteomes" id="UP000704068"/>
    </source>
</evidence>
<evidence type="ECO:0000313" key="1">
    <source>
        <dbReference type="EMBL" id="MBF0969767.1"/>
    </source>
</evidence>
<name>A0A929RV20_9BACT</name>
<sequence length="126" mass="13865">MKKTLYTLLLTLPLLFTSCGKVGNYGYPSKVVLTKSGGSKEVKGNDYPDMIEIADYDGESNAVQLHQAGDSMIVSYQWLTVKAKKGERKFTIIAEPKNGGKSRTLYVYAEIDPTEPGMPAEIKVVQ</sequence>
<dbReference type="AlphaFoldDB" id="A0A929RV20"/>
<accession>A0A929RV20</accession>
<dbReference type="Proteomes" id="UP000704068">
    <property type="component" value="Unassembled WGS sequence"/>
</dbReference>
<reference evidence="1" key="1">
    <citation type="submission" date="2020-04" db="EMBL/GenBank/DDBJ databases">
        <title>Deep metagenomics examines the oral microbiome during advanced dental caries in children, revealing novel taxa and co-occurrences with host molecules.</title>
        <authorList>
            <person name="Baker J.L."/>
            <person name="Morton J.T."/>
            <person name="Dinis M."/>
            <person name="Alvarez R."/>
            <person name="Tran N.C."/>
            <person name="Knight R."/>
            <person name="Edlund A."/>
        </authorList>
    </citation>
    <scope>NUCLEOTIDE SEQUENCE</scope>
    <source>
        <strain evidence="1">JCVI_34_bin.1</strain>
    </source>
</reference>
<proteinExistence type="predicted"/>
<protein>
    <submittedName>
        <fullName evidence="1">Uncharacterized protein</fullName>
    </submittedName>
</protein>